<dbReference type="EMBL" id="JALNMH010000008">
    <property type="protein sequence ID" value="MCK7594220.1"/>
    <property type="molecule type" value="Genomic_DNA"/>
</dbReference>
<evidence type="ECO:0000313" key="4">
    <source>
        <dbReference type="EMBL" id="MCK7594220.1"/>
    </source>
</evidence>
<dbReference type="Gene3D" id="1.10.10.10">
    <property type="entry name" value="Winged helix-like DNA-binding domain superfamily/Winged helix DNA-binding domain"/>
    <property type="match status" value="1"/>
</dbReference>
<dbReference type="PROSITE" id="PS51755">
    <property type="entry name" value="OMPR_PHOB"/>
    <property type="match status" value="1"/>
</dbReference>
<name>A0ABT0GI62_9GAMM</name>
<dbReference type="Gene3D" id="3.40.50.10070">
    <property type="entry name" value="TolB, N-terminal domain"/>
    <property type="match status" value="1"/>
</dbReference>
<feature type="domain" description="OmpR/PhoB-type" evidence="3">
    <location>
        <begin position="2"/>
        <end position="100"/>
    </location>
</feature>
<dbReference type="Gene3D" id="1.25.40.10">
    <property type="entry name" value="Tetratricopeptide repeat domain"/>
    <property type="match status" value="2"/>
</dbReference>
<accession>A0ABT0GI62</accession>
<proteinExistence type="predicted"/>
<evidence type="ECO:0000259" key="3">
    <source>
        <dbReference type="PROSITE" id="PS51755"/>
    </source>
</evidence>
<dbReference type="InterPro" id="IPR036388">
    <property type="entry name" value="WH-like_DNA-bd_sf"/>
</dbReference>
<evidence type="ECO:0000313" key="5">
    <source>
        <dbReference type="Proteomes" id="UP001431449"/>
    </source>
</evidence>
<dbReference type="InterPro" id="IPR001867">
    <property type="entry name" value="OmpR/PhoB-type_DNA-bd"/>
</dbReference>
<sequence>MRDPFRLADLTVLPDLNEIRRGDQHARLEPLVMDLLCLLAGQAGQVLGRDELLEQIWKDRYGADASLTRAISLLRKTFRDAGVEAEWIETVPKRGYRLAVAPERIEPFAGGDPPAPPAGLRRSPALQGLLAAAALLLALLGWGLWQREGGEAPVSGEASGPATAQAPRSIAVLPLLNHSADQDAYLTDALHDEILTQLARIGSMKVISRTSVMPFRDSDQQASAIAAQLGVRHLVEGSVLRAEDRIRVNIQLIDGRSDDHLWAQVFDHALTADGLFAIQSEIAEAVARQLDARITAAERARFSHRPTQNFEAYQAYLLGRQAFLRRTSDRVPGLQRALEHFDRALALEPNYADALAGKAAVHAVWPGYVAGPPDGRAIALAIEHAERALAIDPLLAQPHAVLGLVLDSGIERFTHLERAVELAPSDATAHLWTGLNHLVAGHLERGEASLLKARELDPTYPIVNQWLGVVADLHGDPNKALAYAEQGIAMGMNSARGLISVLRLREGDYASAGELFKAVVSPEEQAVLLRAVTAAVRDGQLGPDTIAAIRGPGGGHSIPHFRIAALAAVGAHDAALELIAQRLPVDITALAYVWHVGDPELRRLPLFETLARGLGLPAYWRANGFPPGCDALGQDGFRCTQ</sequence>
<dbReference type="SUPFAM" id="SSF81901">
    <property type="entry name" value="HCP-like"/>
    <property type="match status" value="1"/>
</dbReference>
<evidence type="ECO:0000256" key="1">
    <source>
        <dbReference type="ARBA" id="ARBA00023125"/>
    </source>
</evidence>
<dbReference type="Proteomes" id="UP001431449">
    <property type="component" value="Unassembled WGS sequence"/>
</dbReference>
<gene>
    <name evidence="4" type="ORF">M0G41_11120</name>
</gene>
<dbReference type="RefSeq" id="WP_248209264.1">
    <property type="nucleotide sequence ID" value="NZ_JALNMH010000008.1"/>
</dbReference>
<comment type="caution">
    <text evidence="4">The sequence shown here is derived from an EMBL/GenBank/DDBJ whole genome shotgun (WGS) entry which is preliminary data.</text>
</comment>
<evidence type="ECO:0000256" key="2">
    <source>
        <dbReference type="PROSITE-ProRule" id="PRU01091"/>
    </source>
</evidence>
<keyword evidence="1 2" id="KW-0238">DNA-binding</keyword>
<dbReference type="SUPFAM" id="SSF46894">
    <property type="entry name" value="C-terminal effector domain of the bipartite response regulators"/>
    <property type="match status" value="1"/>
</dbReference>
<dbReference type="InterPro" id="IPR016032">
    <property type="entry name" value="Sig_transdc_resp-reg_C-effctor"/>
</dbReference>
<reference evidence="4" key="1">
    <citation type="submission" date="2022-04" db="EMBL/GenBank/DDBJ databases">
        <title>Lysobacter sp. CAU 1642 isolated from sea sand.</title>
        <authorList>
            <person name="Kim W."/>
        </authorList>
    </citation>
    <scope>NUCLEOTIDE SEQUENCE</scope>
    <source>
        <strain evidence="4">CAU 1642</strain>
    </source>
</reference>
<keyword evidence="5" id="KW-1185">Reference proteome</keyword>
<protein>
    <submittedName>
        <fullName evidence="4">Winged helix-turn-helix domain-containing protein</fullName>
    </submittedName>
</protein>
<dbReference type="Pfam" id="PF00486">
    <property type="entry name" value="Trans_reg_C"/>
    <property type="match status" value="1"/>
</dbReference>
<dbReference type="CDD" id="cd00383">
    <property type="entry name" value="trans_reg_C"/>
    <property type="match status" value="1"/>
</dbReference>
<dbReference type="SMART" id="SM00862">
    <property type="entry name" value="Trans_reg_C"/>
    <property type="match status" value="1"/>
</dbReference>
<dbReference type="InterPro" id="IPR011990">
    <property type="entry name" value="TPR-like_helical_dom_sf"/>
</dbReference>
<feature type="DNA-binding region" description="OmpR/PhoB-type" evidence="2">
    <location>
        <begin position="2"/>
        <end position="100"/>
    </location>
</feature>
<organism evidence="4 5">
    <name type="scientific">Pseudomarimonas salicorniae</name>
    <dbReference type="NCBI Taxonomy" id="2933270"/>
    <lineage>
        <taxon>Bacteria</taxon>
        <taxon>Pseudomonadati</taxon>
        <taxon>Pseudomonadota</taxon>
        <taxon>Gammaproteobacteria</taxon>
        <taxon>Lysobacterales</taxon>
        <taxon>Lysobacteraceae</taxon>
        <taxon>Pseudomarimonas</taxon>
    </lineage>
</organism>